<feature type="coiled-coil region" evidence="1">
    <location>
        <begin position="164"/>
        <end position="216"/>
    </location>
</feature>
<reference evidence="2" key="2">
    <citation type="submission" date="2025-08" db="UniProtKB">
        <authorList>
            <consortium name="Ensembl"/>
        </authorList>
    </citation>
    <scope>IDENTIFICATION</scope>
</reference>
<dbReference type="HOGENOM" id="CLU_652056_0_0_1"/>
<feature type="coiled-coil region" evidence="1">
    <location>
        <begin position="280"/>
        <end position="420"/>
    </location>
</feature>
<proteinExistence type="predicted"/>
<reference evidence="3" key="1">
    <citation type="submission" date="2011-08" db="EMBL/GenBank/DDBJ databases">
        <title>The draft genome of Latimeria chalumnae.</title>
        <authorList>
            <person name="Di Palma F."/>
            <person name="Alfoldi J."/>
            <person name="Johnson J."/>
            <person name="Berlin A."/>
            <person name="Gnerre S."/>
            <person name="Jaffe D."/>
            <person name="MacCallum I."/>
            <person name="Young S."/>
            <person name="Walker B.J."/>
            <person name="Lander E."/>
            <person name="Lindblad-Toh K."/>
        </authorList>
    </citation>
    <scope>NUCLEOTIDE SEQUENCE [LARGE SCALE GENOMIC DNA]</scope>
    <source>
        <strain evidence="3">Wild caught</strain>
    </source>
</reference>
<organism evidence="2 3">
    <name type="scientific">Latimeria chalumnae</name>
    <name type="common">Coelacanth</name>
    <dbReference type="NCBI Taxonomy" id="7897"/>
    <lineage>
        <taxon>Eukaryota</taxon>
        <taxon>Metazoa</taxon>
        <taxon>Chordata</taxon>
        <taxon>Craniata</taxon>
        <taxon>Vertebrata</taxon>
        <taxon>Euteleostomi</taxon>
        <taxon>Coelacanthiformes</taxon>
        <taxon>Coelacanthidae</taxon>
        <taxon>Latimeria</taxon>
    </lineage>
</organism>
<feature type="coiled-coil region" evidence="1">
    <location>
        <begin position="40"/>
        <end position="67"/>
    </location>
</feature>
<protein>
    <submittedName>
        <fullName evidence="2">Uncharacterized protein</fullName>
    </submittedName>
</protein>
<accession>M3XKE5</accession>
<dbReference type="Bgee" id="ENSLACG00000022209">
    <property type="expression patterns" value="Expressed in post-anal tail muscle"/>
</dbReference>
<keyword evidence="3" id="KW-1185">Reference proteome</keyword>
<reference evidence="2" key="3">
    <citation type="submission" date="2025-09" db="UniProtKB">
        <authorList>
            <consortium name="Ensembl"/>
        </authorList>
    </citation>
    <scope>IDENTIFICATION</scope>
</reference>
<dbReference type="Ensembl" id="ENSLACT00000025962.1">
    <property type="protein sequence ID" value="ENSLACP00000023201.1"/>
    <property type="gene ID" value="ENSLACG00000022209.1"/>
</dbReference>
<dbReference type="EMBL" id="AFYH01002557">
    <property type="status" value="NOT_ANNOTATED_CDS"/>
    <property type="molecule type" value="Genomic_DNA"/>
</dbReference>
<name>M3XKE5_LATCH</name>
<dbReference type="eggNOG" id="ENOG502RXX0">
    <property type="taxonomic scope" value="Eukaryota"/>
</dbReference>
<dbReference type="EMBL" id="AFYH01002556">
    <property type="status" value="NOT_ANNOTATED_CDS"/>
    <property type="molecule type" value="Genomic_DNA"/>
</dbReference>
<dbReference type="InterPro" id="IPR038834">
    <property type="entry name" value="CCDC175"/>
</dbReference>
<evidence type="ECO:0000313" key="3">
    <source>
        <dbReference type="Proteomes" id="UP000008672"/>
    </source>
</evidence>
<dbReference type="PANTHER" id="PTHR35347:SF1">
    <property type="entry name" value="COILED-COIL DOMAIN-CONTAINING PROTEIN 175"/>
    <property type="match status" value="1"/>
</dbReference>
<dbReference type="Proteomes" id="UP000008672">
    <property type="component" value="Unassembled WGS sequence"/>
</dbReference>
<feature type="coiled-coil region" evidence="1">
    <location>
        <begin position="101"/>
        <end position="128"/>
    </location>
</feature>
<evidence type="ECO:0000313" key="2">
    <source>
        <dbReference type="Ensembl" id="ENSLACP00000023201.1"/>
    </source>
</evidence>
<evidence type="ECO:0000256" key="1">
    <source>
        <dbReference type="SAM" id="Coils"/>
    </source>
</evidence>
<dbReference type="EMBL" id="AFYH01002555">
    <property type="status" value="NOT_ANNOTATED_CDS"/>
    <property type="molecule type" value="Genomic_DNA"/>
</dbReference>
<dbReference type="AlphaFoldDB" id="M3XKE5"/>
<sequence>MNSCLVPEYPAVMVALEHLNEIEIDLKKNLGLGEEDIHHLVETAKAVEELEQSRRNVRELLEVETIENSKLRYMLRHFQDGITWELEAFVSAAHKSNTFQLNQLQTQMRNITKEIELLERKRILLEEENTALYPEQEKIRAVYDDLVDVLNQQMLEKASQCIIVNELINKVREAQLKIKNLYNGIEDQEDDIIDERKCYAEEKEQLMKEVESMQLKTKPQKQKNLKLRKDLDILTSDLSESEGKVLDQKQMILKLERQIFYLENTEERSTKELEWQNKRNEKLVSDVIKLKDELAKLTDQFDKETAVLRNKILQLDEEIERNEVTYKELKKEAKRLKALLLERQKTEDEEFNKKQDTAHKLRKSKSLLEENLERLAKLRTEIRGMEQEILMLTETSRGTIEMCSKQLEETRKQLKKEKQER</sequence>
<dbReference type="OMA" id="HESINYW"/>
<dbReference type="EMBL" id="AFYH01002558">
    <property type="status" value="NOT_ANNOTATED_CDS"/>
    <property type="molecule type" value="Genomic_DNA"/>
</dbReference>
<dbReference type="PANTHER" id="PTHR35347">
    <property type="entry name" value="COILED-COIL DOMAIN-CONTAINING PROTEIN 175"/>
    <property type="match status" value="1"/>
</dbReference>
<dbReference type="FunCoup" id="M3XKE5">
    <property type="interactions" value="4"/>
</dbReference>
<dbReference type="GeneTree" id="ENSGT00940000167646"/>
<dbReference type="InParanoid" id="M3XKE5"/>
<keyword evidence="1" id="KW-0175">Coiled coil</keyword>